<evidence type="ECO:0000313" key="4">
    <source>
        <dbReference type="Proteomes" id="UP000799766"/>
    </source>
</evidence>
<evidence type="ECO:0000256" key="1">
    <source>
        <dbReference type="SAM" id="MobiDB-lite"/>
    </source>
</evidence>
<feature type="region of interest" description="Disordered" evidence="1">
    <location>
        <begin position="102"/>
        <end position="210"/>
    </location>
</feature>
<protein>
    <submittedName>
        <fullName evidence="3">Heterokaryon incompatibility protein-domain-containing protein</fullName>
    </submittedName>
</protein>
<dbReference type="PANTHER" id="PTHR33112">
    <property type="entry name" value="DOMAIN PROTEIN, PUTATIVE-RELATED"/>
    <property type="match status" value="1"/>
</dbReference>
<dbReference type="InterPro" id="IPR010730">
    <property type="entry name" value="HET"/>
</dbReference>
<feature type="compositionally biased region" description="Basic and acidic residues" evidence="1">
    <location>
        <begin position="127"/>
        <end position="136"/>
    </location>
</feature>
<dbReference type="PANTHER" id="PTHR33112:SF8">
    <property type="entry name" value="HETEROKARYON INCOMPATIBILITY DOMAIN-CONTAINING PROTEIN"/>
    <property type="match status" value="1"/>
</dbReference>
<feature type="domain" description="Heterokaryon incompatibility" evidence="2">
    <location>
        <begin position="348"/>
        <end position="522"/>
    </location>
</feature>
<reference evidence="3" key="1">
    <citation type="journal article" date="2020" name="Stud. Mycol.">
        <title>101 Dothideomycetes genomes: a test case for predicting lifestyles and emergence of pathogens.</title>
        <authorList>
            <person name="Haridas S."/>
            <person name="Albert R."/>
            <person name="Binder M."/>
            <person name="Bloem J."/>
            <person name="Labutti K."/>
            <person name="Salamov A."/>
            <person name="Andreopoulos B."/>
            <person name="Baker S."/>
            <person name="Barry K."/>
            <person name="Bills G."/>
            <person name="Bluhm B."/>
            <person name="Cannon C."/>
            <person name="Castanera R."/>
            <person name="Culley D."/>
            <person name="Daum C."/>
            <person name="Ezra D."/>
            <person name="Gonzalez J."/>
            <person name="Henrissat B."/>
            <person name="Kuo A."/>
            <person name="Liang C."/>
            <person name="Lipzen A."/>
            <person name="Lutzoni F."/>
            <person name="Magnuson J."/>
            <person name="Mondo S."/>
            <person name="Nolan M."/>
            <person name="Ohm R."/>
            <person name="Pangilinan J."/>
            <person name="Park H.-J."/>
            <person name="Ramirez L."/>
            <person name="Alfaro M."/>
            <person name="Sun H."/>
            <person name="Tritt A."/>
            <person name="Yoshinaga Y."/>
            <person name="Zwiers L.-H."/>
            <person name="Turgeon B."/>
            <person name="Goodwin S."/>
            <person name="Spatafora J."/>
            <person name="Crous P."/>
            <person name="Grigoriev I."/>
        </authorList>
    </citation>
    <scope>NUCLEOTIDE SEQUENCE</scope>
    <source>
        <strain evidence="3">ATCC 16933</strain>
    </source>
</reference>
<evidence type="ECO:0000313" key="3">
    <source>
        <dbReference type="EMBL" id="KAF2461472.1"/>
    </source>
</evidence>
<proteinExistence type="predicted"/>
<dbReference type="Proteomes" id="UP000799766">
    <property type="component" value="Unassembled WGS sequence"/>
</dbReference>
<dbReference type="OrthoDB" id="2958217at2759"/>
<feature type="compositionally biased region" description="Polar residues" evidence="1">
    <location>
        <begin position="165"/>
        <end position="186"/>
    </location>
</feature>
<feature type="compositionally biased region" description="Low complexity" evidence="1">
    <location>
        <begin position="139"/>
        <end position="163"/>
    </location>
</feature>
<organism evidence="3 4">
    <name type="scientific">Lineolata rhizophorae</name>
    <dbReference type="NCBI Taxonomy" id="578093"/>
    <lineage>
        <taxon>Eukaryota</taxon>
        <taxon>Fungi</taxon>
        <taxon>Dikarya</taxon>
        <taxon>Ascomycota</taxon>
        <taxon>Pezizomycotina</taxon>
        <taxon>Dothideomycetes</taxon>
        <taxon>Dothideomycetes incertae sedis</taxon>
        <taxon>Lineolatales</taxon>
        <taxon>Lineolataceae</taxon>
        <taxon>Lineolata</taxon>
    </lineage>
</organism>
<evidence type="ECO:0000259" key="2">
    <source>
        <dbReference type="Pfam" id="PF06985"/>
    </source>
</evidence>
<accession>A0A6A6PCF2</accession>
<dbReference type="EMBL" id="MU001671">
    <property type="protein sequence ID" value="KAF2461472.1"/>
    <property type="molecule type" value="Genomic_DNA"/>
</dbReference>
<gene>
    <name evidence="3" type="ORF">BDY21DRAFT_87504</name>
</gene>
<sequence length="658" mass="73367">MLCEKCESFWDAAGEVDWTRQTRRNRIRFTHKLHDEVESLKQSAKARCQPCKMIYHGLVELPRKHAEELPNGVGSGAIVVALEMPRKKTVCKDVRTQKEFLAFFEDQPDPPPVQERGQKHRNAPVEQHTDDNREDSVLGASQNSAHASSHSESSSNTNASGGSDPESSGHSSGDGSNTSRSIQSGSCDEDQLASPDSSTPSDHDLFLHPFPTGTTAVDSAYPKSSVDFLSTHPRPSLDVRSVRTQSLRRLRGYRPSFCGLTIPVDFDNPEGRTKKLLAQFEEIDDLSTGSACSFYLAEFWLKKCTTEHEKCRQLDGPKPLPTRVIDVGPADQSRDPYLFETRGATGKYLALSHCWGTDERAVPTTETHNLRDRRFGISFDSLPPTFQDAIKVCRRFSIRYLWVDSLCVIQDSPKDWDVETSRMASVYSNAFFTIEASHGTSPQDGLFVRRDASFSRPCIIRPSGTLVPFWAVTPDDYPIMLRWPQHCTALSYYGRPVPAEEGPSKHRALHEPLESRAWALQEKLLSRRTLTYGANEIRWSCIEGANSSEHDPERSPKQPFPSHVGTTNTIIPDGTDTLAQAIHQLIRIPRLTETRTLAERLLKRHADSGARVLSESAAGIVRHRLLAEWVRVVEAYSARALGQPARDRLAGLAGVSSA</sequence>
<feature type="region of interest" description="Disordered" evidence="1">
    <location>
        <begin position="546"/>
        <end position="566"/>
    </location>
</feature>
<dbReference type="Pfam" id="PF06985">
    <property type="entry name" value="HET"/>
    <property type="match status" value="1"/>
</dbReference>
<dbReference type="AlphaFoldDB" id="A0A6A6PCF2"/>
<name>A0A6A6PCF2_9PEZI</name>
<keyword evidence="4" id="KW-1185">Reference proteome</keyword>
<feature type="non-terminal residue" evidence="3">
    <location>
        <position position="658"/>
    </location>
</feature>